<feature type="region of interest" description="Disordered" evidence="1">
    <location>
        <begin position="322"/>
        <end position="397"/>
    </location>
</feature>
<protein>
    <recommendedName>
        <fullName evidence="8">Calmodulin</fullName>
    </recommendedName>
</protein>
<feature type="region of interest" description="Disordered" evidence="1">
    <location>
        <begin position="454"/>
        <end position="488"/>
    </location>
</feature>
<dbReference type="PROSITE" id="PS50105">
    <property type="entry name" value="SAM_DOMAIN"/>
    <property type="match status" value="1"/>
</dbReference>
<feature type="domain" description="EF-hand" evidence="4">
    <location>
        <begin position="33"/>
        <end position="68"/>
    </location>
</feature>
<keyword evidence="7" id="KW-1185">Reference proteome</keyword>
<proteinExistence type="predicted"/>
<dbReference type="PANTHER" id="PTHR15136">
    <property type="entry name" value="STROMAL INTERACTION MOLECULE HOMOLOG"/>
    <property type="match status" value="1"/>
</dbReference>
<feature type="compositionally biased region" description="Pro residues" evidence="1">
    <location>
        <begin position="693"/>
        <end position="702"/>
    </location>
</feature>
<name>A0AAV1IBS8_9CHLO</name>
<comment type="caution">
    <text evidence="6">The sequence shown here is derived from an EMBL/GenBank/DDBJ whole genome shotgun (WGS) entry which is preliminary data.</text>
</comment>
<dbReference type="InterPro" id="IPR002048">
    <property type="entry name" value="EF_hand_dom"/>
</dbReference>
<organism evidence="6 7">
    <name type="scientific">Coccomyxa viridis</name>
    <dbReference type="NCBI Taxonomy" id="1274662"/>
    <lineage>
        <taxon>Eukaryota</taxon>
        <taxon>Viridiplantae</taxon>
        <taxon>Chlorophyta</taxon>
        <taxon>core chlorophytes</taxon>
        <taxon>Trebouxiophyceae</taxon>
        <taxon>Trebouxiophyceae incertae sedis</taxon>
        <taxon>Coccomyxaceae</taxon>
        <taxon>Coccomyxa</taxon>
    </lineage>
</organism>
<dbReference type="InterPro" id="IPR003961">
    <property type="entry name" value="FN3_dom"/>
</dbReference>
<gene>
    <name evidence="6" type="ORF">CVIRNUC_006965</name>
</gene>
<evidence type="ECO:0000313" key="7">
    <source>
        <dbReference type="Proteomes" id="UP001314263"/>
    </source>
</evidence>
<dbReference type="PROSITE" id="PS50222">
    <property type="entry name" value="EF_HAND_2"/>
    <property type="match status" value="1"/>
</dbReference>
<feature type="compositionally biased region" description="Gly residues" evidence="1">
    <location>
        <begin position="612"/>
        <end position="622"/>
    </location>
</feature>
<dbReference type="GO" id="GO:0006874">
    <property type="term" value="P:intracellular calcium ion homeostasis"/>
    <property type="evidence" value="ECO:0007669"/>
    <property type="project" value="TreeGrafter"/>
</dbReference>
<evidence type="ECO:0000259" key="5">
    <source>
        <dbReference type="PROSITE" id="PS50853"/>
    </source>
</evidence>
<dbReference type="InterPro" id="IPR011992">
    <property type="entry name" value="EF-hand-dom_pair"/>
</dbReference>
<feature type="region of interest" description="Disordered" evidence="1">
    <location>
        <begin position="571"/>
        <end position="702"/>
    </location>
</feature>
<accession>A0AAV1IBS8</accession>
<evidence type="ECO:0000256" key="2">
    <source>
        <dbReference type="SAM" id="SignalP"/>
    </source>
</evidence>
<dbReference type="InterPro" id="IPR037608">
    <property type="entry name" value="STIM1/2"/>
</dbReference>
<evidence type="ECO:0000259" key="3">
    <source>
        <dbReference type="PROSITE" id="PS50105"/>
    </source>
</evidence>
<feature type="domain" description="Fibronectin type-III" evidence="5">
    <location>
        <begin position="176"/>
        <end position="273"/>
    </location>
</feature>
<feature type="domain" description="SAM" evidence="3">
    <location>
        <begin position="101"/>
        <end position="169"/>
    </location>
</feature>
<dbReference type="GO" id="GO:0005783">
    <property type="term" value="C:endoplasmic reticulum"/>
    <property type="evidence" value="ECO:0007669"/>
    <property type="project" value="TreeGrafter"/>
</dbReference>
<dbReference type="SUPFAM" id="SSF49265">
    <property type="entry name" value="Fibronectin type III"/>
    <property type="match status" value="1"/>
</dbReference>
<dbReference type="InterPro" id="IPR001660">
    <property type="entry name" value="SAM"/>
</dbReference>
<reference evidence="6 7" key="1">
    <citation type="submission" date="2023-10" db="EMBL/GenBank/DDBJ databases">
        <authorList>
            <person name="Maclean D."/>
            <person name="Macfadyen A."/>
        </authorList>
    </citation>
    <scope>NUCLEOTIDE SEQUENCE [LARGE SCALE GENOMIC DNA]</scope>
</reference>
<dbReference type="Gene3D" id="2.60.40.10">
    <property type="entry name" value="Immunoglobulins"/>
    <property type="match status" value="1"/>
</dbReference>
<dbReference type="Gene3D" id="1.10.238.10">
    <property type="entry name" value="EF-hand"/>
    <property type="match status" value="1"/>
</dbReference>
<dbReference type="Gene3D" id="1.10.150.50">
    <property type="entry name" value="Transcription Factor, Ets-1"/>
    <property type="match status" value="1"/>
</dbReference>
<dbReference type="SUPFAM" id="SSF47473">
    <property type="entry name" value="EF-hand"/>
    <property type="match status" value="1"/>
</dbReference>
<dbReference type="InterPro" id="IPR013761">
    <property type="entry name" value="SAM/pointed_sf"/>
</dbReference>
<dbReference type="GO" id="GO:0005246">
    <property type="term" value="F:calcium channel regulator activity"/>
    <property type="evidence" value="ECO:0007669"/>
    <property type="project" value="InterPro"/>
</dbReference>
<evidence type="ECO:0000313" key="6">
    <source>
        <dbReference type="EMBL" id="CAK0783765.1"/>
    </source>
</evidence>
<evidence type="ECO:0008006" key="8">
    <source>
        <dbReference type="Google" id="ProtNLM"/>
    </source>
</evidence>
<feature type="compositionally biased region" description="Basic and acidic residues" evidence="1">
    <location>
        <begin position="673"/>
        <end position="685"/>
    </location>
</feature>
<dbReference type="Pfam" id="PF07647">
    <property type="entry name" value="SAM_2"/>
    <property type="match status" value="1"/>
</dbReference>
<dbReference type="CDD" id="cd00065">
    <property type="entry name" value="FYVE_like_SF"/>
    <property type="match status" value="1"/>
</dbReference>
<evidence type="ECO:0000259" key="4">
    <source>
        <dbReference type="PROSITE" id="PS50222"/>
    </source>
</evidence>
<dbReference type="InterPro" id="IPR036116">
    <property type="entry name" value="FN3_sf"/>
</dbReference>
<dbReference type="CDD" id="cd00063">
    <property type="entry name" value="FN3"/>
    <property type="match status" value="1"/>
</dbReference>
<dbReference type="GO" id="GO:0005509">
    <property type="term" value="F:calcium ion binding"/>
    <property type="evidence" value="ECO:0007669"/>
    <property type="project" value="InterPro"/>
</dbReference>
<feature type="chain" id="PRO_5043987553" description="Calmodulin" evidence="2">
    <location>
        <begin position="23"/>
        <end position="702"/>
    </location>
</feature>
<dbReference type="InterPro" id="IPR013783">
    <property type="entry name" value="Ig-like_fold"/>
</dbReference>
<dbReference type="PANTHER" id="PTHR15136:SF13">
    <property type="entry name" value="SAM DOMAIN-CONTAINING PROTEIN"/>
    <property type="match status" value="1"/>
</dbReference>
<feature type="signal peptide" evidence="2">
    <location>
        <begin position="1"/>
        <end position="22"/>
    </location>
</feature>
<dbReference type="GO" id="GO:0002115">
    <property type="term" value="P:store-operated calcium entry"/>
    <property type="evidence" value="ECO:0007669"/>
    <property type="project" value="TreeGrafter"/>
</dbReference>
<sequence>MPGRHEQVCILLVVFSIPAVFGKSPGGPTAPREWQGSLGELFSRIDTDGDGQIEASEAARYIGDASVGDEDLQCMQANVDGADQGDTISEKELQRHLQTLMKGHRVTEWVADAIGLPQYVPVFKDNLITVLDFPLFVNDGGASLKSDLGITSKLHRQQLVRAMKRVILGLGAVPGAPRGLLCKQVSCNAMEVSWQPPSMPGHPPFHKYKLQRTSDPDGQADWRSIDRQVDVESSSFVDRRLKEGSYRYSLTAWNAYGWSEDVLSSVCTIVSQPGGVACGSGAELPDADRRDSDGGVRWWGLLASSIIAVVVVGAVAHWKGQRDALGRHPGSTASLSSLDGAANEESPVSESKATPRADPARPFFKTDSGKSAASEGERRVQFAQQGSGPSEGHRQSFGDLAGLEARPQGLAPLRIDSGKARLAFSNPAPTAFPSHAMNDGGAVEQWLDGPSSSRLARNLSERSGGTERQDSGAGGQSDDDIPETPAGVDRWQCGQAGCHRRFGRYNLRDMKHAMQRHFCCVCQRVFCHHHTSYSPHGPFGSCGMESQCICDGCYATLPRATQERLKKTNKLVKKNAKSNGGGSVGKDSAIGEGSGHRAEKSSPNLKSLLRGLSGGRSGGSSGTGKEPCSRSGSESLMEGMEERRGSGSSQRGRRRSAAEQWSYARSAVGAVLRFREAGQRRRESQEGGARQPGLPPLSPPQT</sequence>
<dbReference type="SUPFAM" id="SSF47769">
    <property type="entry name" value="SAM/Pointed domain"/>
    <property type="match status" value="1"/>
</dbReference>
<dbReference type="EMBL" id="CAUYUE010000009">
    <property type="protein sequence ID" value="CAK0783765.1"/>
    <property type="molecule type" value="Genomic_DNA"/>
</dbReference>
<dbReference type="GO" id="GO:0005886">
    <property type="term" value="C:plasma membrane"/>
    <property type="evidence" value="ECO:0007669"/>
    <property type="project" value="TreeGrafter"/>
</dbReference>
<dbReference type="AlphaFoldDB" id="A0AAV1IBS8"/>
<keyword evidence="2" id="KW-0732">Signal</keyword>
<dbReference type="SMART" id="SM00060">
    <property type="entry name" value="FN3"/>
    <property type="match status" value="1"/>
</dbReference>
<dbReference type="PROSITE" id="PS50853">
    <property type="entry name" value="FN3"/>
    <property type="match status" value="1"/>
</dbReference>
<evidence type="ECO:0000256" key="1">
    <source>
        <dbReference type="SAM" id="MobiDB-lite"/>
    </source>
</evidence>
<dbReference type="Proteomes" id="UP001314263">
    <property type="component" value="Unassembled WGS sequence"/>
</dbReference>
<feature type="compositionally biased region" description="Low complexity" evidence="1">
    <location>
        <begin position="629"/>
        <end position="638"/>
    </location>
</feature>